<evidence type="ECO:0000313" key="2">
    <source>
        <dbReference type="Proteomes" id="UP001285244"/>
    </source>
</evidence>
<sequence>MIRKAQMIDLDQIFDLYVIARQFMIQTGNPYQWKDGYPEKKLLAKDIQCQQLYVYETNQIHGVFALIIGEDPTYAYIEQGQWLDDSPYGTIHRIASDGTIHGFFGQVIDFASNKIAHLRIDTHADNAIMQHVIGKNQFQYCGIIYVRDHQPRLAYERI</sequence>
<name>A0ABU4WNW2_9FIRM</name>
<dbReference type="EMBL" id="JALBUS010000006">
    <property type="protein sequence ID" value="MDX8417220.1"/>
    <property type="molecule type" value="Genomic_DNA"/>
</dbReference>
<dbReference type="Proteomes" id="UP001285244">
    <property type="component" value="Unassembled WGS sequence"/>
</dbReference>
<dbReference type="InterPro" id="IPR016181">
    <property type="entry name" value="Acyl_CoA_acyltransferase"/>
</dbReference>
<dbReference type="RefSeq" id="WP_320325516.1">
    <property type="nucleotide sequence ID" value="NZ_JALBUS010000006.1"/>
</dbReference>
<organism evidence="1 2">
    <name type="scientific">Absicoccus intestinalis</name>
    <dbReference type="NCBI Taxonomy" id="2926319"/>
    <lineage>
        <taxon>Bacteria</taxon>
        <taxon>Bacillati</taxon>
        <taxon>Bacillota</taxon>
        <taxon>Erysipelotrichia</taxon>
        <taxon>Erysipelotrichales</taxon>
        <taxon>Erysipelotrichaceae</taxon>
        <taxon>Absicoccus</taxon>
    </lineage>
</organism>
<dbReference type="Gene3D" id="3.40.630.30">
    <property type="match status" value="1"/>
</dbReference>
<accession>A0ABU4WNW2</accession>
<dbReference type="SUPFAM" id="SSF55729">
    <property type="entry name" value="Acyl-CoA N-acyltransferases (Nat)"/>
    <property type="match status" value="1"/>
</dbReference>
<protein>
    <submittedName>
        <fullName evidence="1">N-acetyltransferase</fullName>
    </submittedName>
</protein>
<reference evidence="1 2" key="1">
    <citation type="submission" date="2022-03" db="EMBL/GenBank/DDBJ databases">
        <title>Novel taxa within the pig intestine.</title>
        <authorList>
            <person name="Wylensek D."/>
            <person name="Bishof K."/>
            <person name="Afrizal A."/>
            <person name="Clavel T."/>
        </authorList>
    </citation>
    <scope>NUCLEOTIDE SEQUENCE [LARGE SCALE GENOMIC DNA]</scope>
    <source>
        <strain evidence="1 2">Cla-KB-P134</strain>
    </source>
</reference>
<comment type="caution">
    <text evidence="1">The sequence shown here is derived from an EMBL/GenBank/DDBJ whole genome shotgun (WGS) entry which is preliminary data.</text>
</comment>
<proteinExistence type="predicted"/>
<evidence type="ECO:0000313" key="1">
    <source>
        <dbReference type="EMBL" id="MDX8417220.1"/>
    </source>
</evidence>
<keyword evidence="2" id="KW-1185">Reference proteome</keyword>
<gene>
    <name evidence="1" type="ORF">MOZ64_05110</name>
</gene>